<dbReference type="STRING" id="797515.HMPREF9103_02224"/>
<evidence type="ECO:0000313" key="2">
    <source>
        <dbReference type="Proteomes" id="UP000004625"/>
    </source>
</evidence>
<dbReference type="Proteomes" id="UP000004625">
    <property type="component" value="Unassembled WGS sequence"/>
</dbReference>
<accession>G9ZR63</accession>
<comment type="caution">
    <text evidence="1">The sequence shown here is derived from an EMBL/GenBank/DDBJ whole genome shotgun (WGS) entry which is preliminary data.</text>
</comment>
<keyword evidence="2" id="KW-1185">Reference proteome</keyword>
<dbReference type="AlphaFoldDB" id="G9ZR63"/>
<sequence>MTSTAIEKLISYYIIKVDAEIVNGFLKRFYTMLIFLNQV</sequence>
<reference evidence="1 2" key="1">
    <citation type="submission" date="2011-09" db="EMBL/GenBank/DDBJ databases">
        <authorList>
            <person name="Weinstock G."/>
            <person name="Sodergren E."/>
            <person name="Clifton S."/>
            <person name="Fulton L."/>
            <person name="Fulton B."/>
            <person name="Courtney L."/>
            <person name="Fronick C."/>
            <person name="Harrison M."/>
            <person name="Strong C."/>
            <person name="Farmer C."/>
            <person name="Delahaunty K."/>
            <person name="Markovic C."/>
            <person name="Hall O."/>
            <person name="Minx P."/>
            <person name="Tomlinson C."/>
            <person name="Mitreva M."/>
            <person name="Hou S."/>
            <person name="Chen J."/>
            <person name="Wollam A."/>
            <person name="Pepin K.H."/>
            <person name="Johnson M."/>
            <person name="Bhonagiri V."/>
            <person name="Zhang X."/>
            <person name="Suruliraj S."/>
            <person name="Warren W."/>
            <person name="Chinwalla A."/>
            <person name="Mardis E.R."/>
            <person name="Wilson R.K."/>
        </authorList>
    </citation>
    <scope>NUCLEOTIDE SEQUENCE [LARGE SCALE GENOMIC DNA]</scope>
    <source>
        <strain evidence="1 2">F0439</strain>
    </source>
</reference>
<dbReference type="HOGENOM" id="CLU_3311842_0_0_9"/>
<dbReference type="EMBL" id="AGEY01000166">
    <property type="protein sequence ID" value="EHL96856.1"/>
    <property type="molecule type" value="Genomic_DNA"/>
</dbReference>
<protein>
    <submittedName>
        <fullName evidence="1">Uncharacterized protein</fullName>
    </submittedName>
</protein>
<proteinExistence type="predicted"/>
<organism evidence="1 2">
    <name type="scientific">Lentilactobacillus parafarraginis F0439</name>
    <dbReference type="NCBI Taxonomy" id="797515"/>
    <lineage>
        <taxon>Bacteria</taxon>
        <taxon>Bacillati</taxon>
        <taxon>Bacillota</taxon>
        <taxon>Bacilli</taxon>
        <taxon>Lactobacillales</taxon>
        <taxon>Lactobacillaceae</taxon>
        <taxon>Lentilactobacillus</taxon>
    </lineage>
</organism>
<gene>
    <name evidence="1" type="ORF">HMPREF9103_02224</name>
</gene>
<name>G9ZR63_9LACO</name>
<evidence type="ECO:0000313" key="1">
    <source>
        <dbReference type="EMBL" id="EHL96856.1"/>
    </source>
</evidence>